<gene>
    <name evidence="9" type="ORF">QR680_008711</name>
</gene>
<dbReference type="Pfam" id="PF13520">
    <property type="entry name" value="AA_permease_2"/>
    <property type="match status" value="1"/>
</dbReference>
<feature type="transmembrane region" description="Helical" evidence="7">
    <location>
        <begin position="531"/>
        <end position="551"/>
    </location>
</feature>
<dbReference type="GO" id="GO:0016020">
    <property type="term" value="C:membrane"/>
    <property type="evidence" value="ECO:0007669"/>
    <property type="project" value="UniProtKB-SubCell"/>
</dbReference>
<dbReference type="Gene3D" id="1.20.1740.10">
    <property type="entry name" value="Amino acid/polyamine transporter I"/>
    <property type="match status" value="1"/>
</dbReference>
<feature type="transmembrane region" description="Helical" evidence="7">
    <location>
        <begin position="651"/>
        <end position="672"/>
    </location>
</feature>
<name>A0AA39IHN4_9BILA</name>
<dbReference type="AlphaFoldDB" id="A0AA39IHN4"/>
<dbReference type="EMBL" id="JAUCMV010000001">
    <property type="protein sequence ID" value="KAK0424523.1"/>
    <property type="molecule type" value="Genomic_DNA"/>
</dbReference>
<evidence type="ECO:0000256" key="1">
    <source>
        <dbReference type="ARBA" id="ARBA00004141"/>
    </source>
</evidence>
<accession>A0AA39IHN4</accession>
<dbReference type="FunFam" id="1.20.1740.10:FF:000058">
    <property type="entry name" value="Amino Acid Transporter"/>
    <property type="match status" value="1"/>
</dbReference>
<keyword evidence="4 7" id="KW-0472">Membrane</keyword>
<feature type="transmembrane region" description="Helical" evidence="7">
    <location>
        <begin position="606"/>
        <end position="631"/>
    </location>
</feature>
<dbReference type="GO" id="GO:2000036">
    <property type="term" value="P:regulation of stem cell population maintenance"/>
    <property type="evidence" value="ECO:0007669"/>
    <property type="project" value="UniProtKB-ARBA"/>
</dbReference>
<dbReference type="Gene3D" id="3.30.70.330">
    <property type="match status" value="1"/>
</dbReference>
<feature type="compositionally biased region" description="Basic and acidic residues" evidence="6">
    <location>
        <begin position="198"/>
        <end position="207"/>
    </location>
</feature>
<evidence type="ECO:0000256" key="7">
    <source>
        <dbReference type="SAM" id="Phobius"/>
    </source>
</evidence>
<feature type="transmembrane region" description="Helical" evidence="7">
    <location>
        <begin position="913"/>
        <end position="937"/>
    </location>
</feature>
<dbReference type="Pfam" id="PF00076">
    <property type="entry name" value="RRM_1"/>
    <property type="match status" value="1"/>
</dbReference>
<evidence type="ECO:0000313" key="9">
    <source>
        <dbReference type="EMBL" id="KAK0424523.1"/>
    </source>
</evidence>
<dbReference type="PANTHER" id="PTHR11785:SF502">
    <property type="entry name" value="AMINO ACID TRANSPORTER"/>
    <property type="match status" value="1"/>
</dbReference>
<feature type="region of interest" description="Disordered" evidence="6">
    <location>
        <begin position="179"/>
        <end position="211"/>
    </location>
</feature>
<organism evidence="9 10">
    <name type="scientific">Steinernema hermaphroditum</name>
    <dbReference type="NCBI Taxonomy" id="289476"/>
    <lineage>
        <taxon>Eukaryota</taxon>
        <taxon>Metazoa</taxon>
        <taxon>Ecdysozoa</taxon>
        <taxon>Nematoda</taxon>
        <taxon>Chromadorea</taxon>
        <taxon>Rhabditida</taxon>
        <taxon>Tylenchina</taxon>
        <taxon>Panagrolaimomorpha</taxon>
        <taxon>Strongyloidoidea</taxon>
        <taxon>Steinernematidae</taxon>
        <taxon>Steinernema</taxon>
    </lineage>
</organism>
<comment type="subcellular location">
    <subcellularLocation>
        <location evidence="1">Membrane</location>
        <topology evidence="1">Multi-pass membrane protein</topology>
    </subcellularLocation>
</comment>
<keyword evidence="5" id="KW-0694">RNA-binding</keyword>
<protein>
    <recommendedName>
        <fullName evidence="8">RRM domain-containing protein</fullName>
    </recommendedName>
</protein>
<dbReference type="GO" id="GO:0006355">
    <property type="term" value="P:regulation of DNA-templated transcription"/>
    <property type="evidence" value="ECO:0007669"/>
    <property type="project" value="InterPro"/>
</dbReference>
<feature type="transmembrane region" description="Helical" evidence="7">
    <location>
        <begin position="857"/>
        <end position="875"/>
    </location>
</feature>
<dbReference type="InterPro" id="IPR035979">
    <property type="entry name" value="RBD_domain_sf"/>
</dbReference>
<dbReference type="PANTHER" id="PTHR11785">
    <property type="entry name" value="AMINO ACID TRANSPORTER"/>
    <property type="match status" value="1"/>
</dbReference>
<feature type="transmembrane region" description="Helical" evidence="7">
    <location>
        <begin position="726"/>
        <end position="747"/>
    </location>
</feature>
<dbReference type="InterPro" id="IPR000504">
    <property type="entry name" value="RRM_dom"/>
</dbReference>
<keyword evidence="3 7" id="KW-1133">Transmembrane helix</keyword>
<dbReference type="SUPFAM" id="SSF54928">
    <property type="entry name" value="RNA-binding domain, RBD"/>
    <property type="match status" value="1"/>
</dbReference>
<feature type="transmembrane region" description="Helical" evidence="7">
    <location>
        <begin position="684"/>
        <end position="706"/>
    </location>
</feature>
<evidence type="ECO:0000256" key="5">
    <source>
        <dbReference type="PROSITE-ProRule" id="PRU00176"/>
    </source>
</evidence>
<evidence type="ECO:0000313" key="10">
    <source>
        <dbReference type="Proteomes" id="UP001175271"/>
    </source>
</evidence>
<comment type="caution">
    <text evidence="9">The sequence shown here is derived from an EMBL/GenBank/DDBJ whole genome shotgun (WGS) entry which is preliminary data.</text>
</comment>
<dbReference type="PROSITE" id="PS50102">
    <property type="entry name" value="RRM"/>
    <property type="match status" value="1"/>
</dbReference>
<dbReference type="InterPro" id="IPR038635">
    <property type="entry name" value="CCR4-NOT_su2/3/5_C_sf"/>
</dbReference>
<dbReference type="InterPro" id="IPR050598">
    <property type="entry name" value="AminoAcid_Transporter"/>
</dbReference>
<evidence type="ECO:0000256" key="3">
    <source>
        <dbReference type="ARBA" id="ARBA00022989"/>
    </source>
</evidence>
<evidence type="ECO:0000256" key="6">
    <source>
        <dbReference type="SAM" id="MobiDB-lite"/>
    </source>
</evidence>
<evidence type="ECO:0000256" key="2">
    <source>
        <dbReference type="ARBA" id="ARBA00022692"/>
    </source>
</evidence>
<feature type="transmembrane region" description="Helical" evidence="7">
    <location>
        <begin position="810"/>
        <end position="830"/>
    </location>
</feature>
<sequence>MESEIAKIRRVCEDSRFTPYAKRQNEQAEADSKSVYVGNVEYKSTENDLRAHFGDCGAIERVSIITDHFRRPKGYAYVQFSSKEERQKAIALSGTELNGRVITVAPKRTNIRNRHFCKKLAILLFLCTGRGLQKDTMSSETGSINRHLNARTQQRALSVRKSLLRTKENVSLEQVLADIGGDREDRRPKSQKSSESVVSKRSDESQKARYNSGAGEFGMAGLCRIFDALKAPDNGENHRLIAVTIGRDIATWSLNPRRSSAASAHSRPSIDHIYQAEKRKDVDGNNPYPFPENTRDVLGRNMLWKLSDSTLFYMFYNFTGELYQLGAAVELYNRQWRFHRAWSNWIFFPARIVSEQTLTYEKGLFSIFDPSTMTTKKVSATVFYDQLDDVPTGAPEVDFGEPIKNWSLFMLGASAPRAESTLSPKFDPAPGAGRVNKKKSVLDLNVEKRNKKLTRTTVRAKDENAKLAAYYSYGLRNSESMHLIHRSRASSVTVDCGSPLDVASVSAAHRSMTAEQPTELTPVMSERKPKMGILSATSYVIGNIIGSGIFITPTSIVQHAGSVYLSLLVWGISALISLLGGISFVELGTAISDPGCDFAYVCYVKWFAIAFSFMWVSVLFTYPACAAVQALTFGQYLVQGIAPIWAIPPDYIMLTEKALAFVILVLITWMNWYALDRFATKFQIIVTFAKLLSMAIIIAAGLYLIIFKDRRENFSNGWEGSNWSPGALTMAFYGGLWSYAGWDILNYGTPEIKNPKRTLPLALIVGILSVAGVFVLINVSYFSVISVEEMKATNAVAALFSQKALGDFSYAIPFMIAILLMGSLNSNIFCSSRFMHAAARQGQLPPALSCLNAESQCPRAAILAQTVITIVFLFFDVESLINYTTFVLWFQKAVTMVALLYMRYRKTPVNKEVVRIPIIVSVIFLVFCMLLTVVPLYEEPVTTVIGFIFVFSGVLIYVAFVKYNKSQSLNSFKEAFNKKSTDLTCRVLSSHVDLKNDYKEASQSDTSEDSLE</sequence>
<keyword evidence="10" id="KW-1185">Reference proteome</keyword>
<dbReference type="Pfam" id="PF04153">
    <property type="entry name" value="NOT2_3_5_C"/>
    <property type="match status" value="1"/>
</dbReference>
<feature type="transmembrane region" description="Helical" evidence="7">
    <location>
        <begin position="881"/>
        <end position="901"/>
    </location>
</feature>
<dbReference type="InterPro" id="IPR002293">
    <property type="entry name" value="AA/rel_permease1"/>
</dbReference>
<dbReference type="InterPro" id="IPR012677">
    <property type="entry name" value="Nucleotide-bd_a/b_plait_sf"/>
</dbReference>
<feature type="transmembrane region" description="Helical" evidence="7">
    <location>
        <begin position="943"/>
        <end position="963"/>
    </location>
</feature>
<dbReference type="SMART" id="SM00360">
    <property type="entry name" value="RRM"/>
    <property type="match status" value="1"/>
</dbReference>
<dbReference type="GO" id="GO:0015179">
    <property type="term" value="F:L-amino acid transmembrane transporter activity"/>
    <property type="evidence" value="ECO:0007669"/>
    <property type="project" value="TreeGrafter"/>
</dbReference>
<evidence type="ECO:0000256" key="4">
    <source>
        <dbReference type="ARBA" id="ARBA00023136"/>
    </source>
</evidence>
<dbReference type="GO" id="GO:0003723">
    <property type="term" value="F:RNA binding"/>
    <property type="evidence" value="ECO:0007669"/>
    <property type="project" value="UniProtKB-UniRule"/>
</dbReference>
<feature type="domain" description="RRM" evidence="8">
    <location>
        <begin position="33"/>
        <end position="109"/>
    </location>
</feature>
<dbReference type="Proteomes" id="UP001175271">
    <property type="component" value="Unassembled WGS sequence"/>
</dbReference>
<keyword evidence="2 7" id="KW-0812">Transmembrane</keyword>
<evidence type="ECO:0000259" key="8">
    <source>
        <dbReference type="PROSITE" id="PS50102"/>
    </source>
</evidence>
<feature type="transmembrane region" description="Helical" evidence="7">
    <location>
        <begin position="563"/>
        <end position="585"/>
    </location>
</feature>
<proteinExistence type="predicted"/>
<dbReference type="InterPro" id="IPR007282">
    <property type="entry name" value="NOT2/3/5_C"/>
</dbReference>
<reference evidence="9" key="1">
    <citation type="submission" date="2023-06" db="EMBL/GenBank/DDBJ databases">
        <title>Genomic analysis of the entomopathogenic nematode Steinernema hermaphroditum.</title>
        <authorList>
            <person name="Schwarz E.M."/>
            <person name="Heppert J.K."/>
            <person name="Baniya A."/>
            <person name="Schwartz H.T."/>
            <person name="Tan C.-H."/>
            <person name="Antoshechkin I."/>
            <person name="Sternberg P.W."/>
            <person name="Goodrich-Blair H."/>
            <person name="Dillman A.R."/>
        </authorList>
    </citation>
    <scope>NUCLEOTIDE SEQUENCE</scope>
    <source>
        <strain evidence="9">PS9179</strain>
        <tissue evidence="9">Whole animal</tissue>
    </source>
</reference>
<feature type="transmembrane region" description="Helical" evidence="7">
    <location>
        <begin position="759"/>
        <end position="781"/>
    </location>
</feature>
<dbReference type="Gene3D" id="2.30.30.1020">
    <property type="entry name" value="CCR4-NOT complex subunit 2/3/5, C-terminal domain"/>
    <property type="match status" value="1"/>
</dbReference>